<dbReference type="PROSITE" id="PS00560">
    <property type="entry name" value="CARBOXYPEPT_SER_HIS"/>
    <property type="match status" value="1"/>
</dbReference>
<dbReference type="InterPro" id="IPR018202">
    <property type="entry name" value="Ser_caboxypep_ser_AS"/>
</dbReference>
<dbReference type="Pfam" id="PF00450">
    <property type="entry name" value="Peptidase_S10"/>
    <property type="match status" value="2"/>
</dbReference>
<keyword evidence="4 10" id="KW-0121">Carboxypeptidase</keyword>
<sequence>MKALQFICILFCFQHLAFFPITSTAKQIDNLNKLITESRTSVNPLKAEPWAESGCAKVYSPANVGNQLGTMEGDKIDCLPGQPEGVDFDQYAGYVTVNQTAGRALFYYFVESPKNSSTNPLVLWLNGGPGCSSLGYGAMEELGPFRVNSDGKTLYRNKYSWNNVANVIFLESPAGVGFSYSNTSSDYKTVGDKRTAEDSYIFLVNWLERFPQYKNRDFYITGESYAGHYVPQLACTILSNNKITNQTVINLKGIAVSSSIPCAHFILGPIVPLCSDLPVIPLLRCQKYCFQPIHDHDIWFLLRTYHSKIGNAYVDDSTTLQGTYDYYWTHALNSDETHAAITKNCDFVTGNLTRQCIQYLDQGDEEVGDIDPYDIYAPLCNSSAPKTPSPGSVNNFDPCSDNYVISYLNLPEVKKALHAIKTTWSPCSYKIQEWGDSPSTVLPTIKQLIASGIRLWVYSGDVDGVIPVTSSRYAINTFKLPVTNAWRAWYSNRDEVGGYVVEYEGLVLATVRGAGHEVPSYQPERALAMISSYLRGTLPPSF</sequence>
<dbReference type="EMBL" id="WJXA01000007">
    <property type="protein sequence ID" value="KAF7137876.1"/>
    <property type="molecule type" value="Genomic_DNA"/>
</dbReference>
<gene>
    <name evidence="11" type="ORF">RHSIM_Rhsim07G0231400</name>
</gene>
<keyword evidence="8" id="KW-1015">Disulfide bond</keyword>
<dbReference type="Gene3D" id="3.40.50.1820">
    <property type="entry name" value="alpha/beta hydrolase"/>
    <property type="match status" value="1"/>
</dbReference>
<dbReference type="Gene3D" id="3.40.50.11320">
    <property type="match status" value="1"/>
</dbReference>
<reference evidence="11" key="1">
    <citation type="submission" date="2019-11" db="EMBL/GenBank/DDBJ databases">
        <authorList>
            <person name="Liu Y."/>
            <person name="Hou J."/>
            <person name="Li T.-Q."/>
            <person name="Guan C.-H."/>
            <person name="Wu X."/>
            <person name="Wu H.-Z."/>
            <person name="Ling F."/>
            <person name="Zhang R."/>
            <person name="Shi X.-G."/>
            <person name="Ren J.-P."/>
            <person name="Chen E.-F."/>
            <person name="Sun J.-M."/>
        </authorList>
    </citation>
    <scope>NUCLEOTIDE SEQUENCE</scope>
    <source>
        <strain evidence="11">Adult_tree_wgs_1</strain>
        <tissue evidence="11">Leaves</tissue>
    </source>
</reference>
<evidence type="ECO:0000256" key="5">
    <source>
        <dbReference type="ARBA" id="ARBA00022670"/>
    </source>
</evidence>
<dbReference type="OrthoDB" id="443318at2759"/>
<protein>
    <recommendedName>
        <fullName evidence="10">Carboxypeptidase</fullName>
        <ecNumber evidence="10">3.4.16.-</ecNumber>
    </recommendedName>
</protein>
<dbReference type="Gene3D" id="6.10.250.940">
    <property type="match status" value="1"/>
</dbReference>
<comment type="caution">
    <text evidence="11">The sequence shown here is derived from an EMBL/GenBank/DDBJ whole genome shotgun (WGS) entry which is preliminary data.</text>
</comment>
<dbReference type="EC" id="3.4.16.-" evidence="10"/>
<evidence type="ECO:0000256" key="10">
    <source>
        <dbReference type="RuleBase" id="RU361156"/>
    </source>
</evidence>
<keyword evidence="3" id="KW-0964">Secreted</keyword>
<accession>A0A834GRZ2</accession>
<dbReference type="PRINTS" id="PR00724">
    <property type="entry name" value="CRBOXYPTASEC"/>
</dbReference>
<dbReference type="InterPro" id="IPR029058">
    <property type="entry name" value="AB_hydrolase_fold"/>
</dbReference>
<feature type="chain" id="PRO_5033093955" description="Carboxypeptidase" evidence="10">
    <location>
        <begin position="26"/>
        <end position="542"/>
    </location>
</feature>
<evidence type="ECO:0000256" key="6">
    <source>
        <dbReference type="ARBA" id="ARBA00022729"/>
    </source>
</evidence>
<comment type="similarity">
    <text evidence="2 10">Belongs to the peptidase S10 family.</text>
</comment>
<feature type="signal peptide" evidence="10">
    <location>
        <begin position="1"/>
        <end position="25"/>
    </location>
</feature>
<dbReference type="FunFam" id="3.40.50.1820:FF:000030">
    <property type="entry name" value="Carboxypeptidase"/>
    <property type="match status" value="1"/>
</dbReference>
<dbReference type="FunFam" id="3.40.50.11320:FF:000001">
    <property type="entry name" value="Carboxypeptidase"/>
    <property type="match status" value="1"/>
</dbReference>
<dbReference type="GO" id="GO:0004185">
    <property type="term" value="F:serine-type carboxypeptidase activity"/>
    <property type="evidence" value="ECO:0007669"/>
    <property type="project" value="UniProtKB-UniRule"/>
</dbReference>
<evidence type="ECO:0000256" key="4">
    <source>
        <dbReference type="ARBA" id="ARBA00022645"/>
    </source>
</evidence>
<keyword evidence="5 10" id="KW-0645">Protease</keyword>
<organism evidence="11 12">
    <name type="scientific">Rhododendron simsii</name>
    <name type="common">Sims's rhododendron</name>
    <dbReference type="NCBI Taxonomy" id="118357"/>
    <lineage>
        <taxon>Eukaryota</taxon>
        <taxon>Viridiplantae</taxon>
        <taxon>Streptophyta</taxon>
        <taxon>Embryophyta</taxon>
        <taxon>Tracheophyta</taxon>
        <taxon>Spermatophyta</taxon>
        <taxon>Magnoliopsida</taxon>
        <taxon>eudicotyledons</taxon>
        <taxon>Gunneridae</taxon>
        <taxon>Pentapetalae</taxon>
        <taxon>asterids</taxon>
        <taxon>Ericales</taxon>
        <taxon>Ericaceae</taxon>
        <taxon>Ericoideae</taxon>
        <taxon>Rhodoreae</taxon>
        <taxon>Rhododendron</taxon>
    </lineage>
</organism>
<evidence type="ECO:0000256" key="2">
    <source>
        <dbReference type="ARBA" id="ARBA00009431"/>
    </source>
</evidence>
<dbReference type="PANTHER" id="PTHR11802">
    <property type="entry name" value="SERINE PROTEASE FAMILY S10 SERINE CARBOXYPEPTIDASE"/>
    <property type="match status" value="1"/>
</dbReference>
<evidence type="ECO:0000256" key="3">
    <source>
        <dbReference type="ARBA" id="ARBA00022525"/>
    </source>
</evidence>
<dbReference type="GO" id="GO:0005773">
    <property type="term" value="C:vacuole"/>
    <property type="evidence" value="ECO:0007669"/>
    <property type="project" value="TreeGrafter"/>
</dbReference>
<dbReference type="PROSITE" id="PS00131">
    <property type="entry name" value="CARBOXYPEPT_SER_SER"/>
    <property type="match status" value="1"/>
</dbReference>
<name>A0A834GRZ2_RHOSS</name>
<evidence type="ECO:0000256" key="7">
    <source>
        <dbReference type="ARBA" id="ARBA00022801"/>
    </source>
</evidence>
<dbReference type="GO" id="GO:0005576">
    <property type="term" value="C:extracellular region"/>
    <property type="evidence" value="ECO:0007669"/>
    <property type="project" value="UniProtKB-SubCell"/>
</dbReference>
<proteinExistence type="inferred from homology"/>
<keyword evidence="9" id="KW-0325">Glycoprotein</keyword>
<keyword evidence="6 10" id="KW-0732">Signal</keyword>
<evidence type="ECO:0000256" key="1">
    <source>
        <dbReference type="ARBA" id="ARBA00004613"/>
    </source>
</evidence>
<dbReference type="Proteomes" id="UP000626092">
    <property type="component" value="Unassembled WGS sequence"/>
</dbReference>
<dbReference type="SUPFAM" id="SSF53474">
    <property type="entry name" value="alpha/beta-Hydrolases"/>
    <property type="match status" value="1"/>
</dbReference>
<dbReference type="InterPro" id="IPR001563">
    <property type="entry name" value="Peptidase_S10"/>
</dbReference>
<evidence type="ECO:0000313" key="12">
    <source>
        <dbReference type="Proteomes" id="UP000626092"/>
    </source>
</evidence>
<evidence type="ECO:0000256" key="8">
    <source>
        <dbReference type="ARBA" id="ARBA00023157"/>
    </source>
</evidence>
<dbReference type="AlphaFoldDB" id="A0A834GRZ2"/>
<evidence type="ECO:0000256" key="9">
    <source>
        <dbReference type="ARBA" id="ARBA00023180"/>
    </source>
</evidence>
<keyword evidence="12" id="KW-1185">Reference proteome</keyword>
<keyword evidence="7 10" id="KW-0378">Hydrolase</keyword>
<dbReference type="GO" id="GO:0006508">
    <property type="term" value="P:proteolysis"/>
    <property type="evidence" value="ECO:0007669"/>
    <property type="project" value="UniProtKB-KW"/>
</dbReference>
<dbReference type="PANTHER" id="PTHR11802:SF470">
    <property type="entry name" value="CARBOXYPEPTIDASE"/>
    <property type="match status" value="1"/>
</dbReference>
<evidence type="ECO:0000313" key="11">
    <source>
        <dbReference type="EMBL" id="KAF7137876.1"/>
    </source>
</evidence>
<comment type="subcellular location">
    <subcellularLocation>
        <location evidence="1">Secreted</location>
    </subcellularLocation>
</comment>
<dbReference type="InterPro" id="IPR033124">
    <property type="entry name" value="Ser_caboxypep_his_AS"/>
</dbReference>